<dbReference type="Pfam" id="PF10983">
    <property type="entry name" value="DUF2793"/>
    <property type="match status" value="1"/>
</dbReference>
<name>A0ABY7TKJ6_9SPHN</name>
<dbReference type="Proteomes" id="UP001220395">
    <property type="component" value="Chromosome"/>
</dbReference>
<sequence>MSEQSTRFDLPYLQAGQAQKELFHNEALATIDLLLHANARNFADAPPAGPAIGECWIVGDAPTGAWAGRAGALAGFTGGGWRFAAPQPGMAVWLTDPGLRACYHHAAWHVGDAVPETGGGTTIDTEARAAIGAILVALKTQGLIPS</sequence>
<dbReference type="RefSeq" id="WP_273688115.1">
    <property type="nucleotide sequence ID" value="NZ_CP117411.1"/>
</dbReference>
<dbReference type="InterPro" id="IPR021251">
    <property type="entry name" value="DUF2793"/>
</dbReference>
<proteinExistence type="predicted"/>
<evidence type="ECO:0000313" key="1">
    <source>
        <dbReference type="EMBL" id="WCT73684.1"/>
    </source>
</evidence>
<keyword evidence="2" id="KW-1185">Reference proteome</keyword>
<protein>
    <submittedName>
        <fullName evidence="1">DUF2793 domain-containing protein</fullName>
    </submittedName>
</protein>
<accession>A0ABY7TKJ6</accession>
<dbReference type="EMBL" id="CP117411">
    <property type="protein sequence ID" value="WCT73684.1"/>
    <property type="molecule type" value="Genomic_DNA"/>
</dbReference>
<evidence type="ECO:0000313" key="2">
    <source>
        <dbReference type="Proteomes" id="UP001220395"/>
    </source>
</evidence>
<gene>
    <name evidence="1" type="ORF">PQ455_00175</name>
</gene>
<organism evidence="1 2">
    <name type="scientific">Sphingomonas naphthae</name>
    <dbReference type="NCBI Taxonomy" id="1813468"/>
    <lineage>
        <taxon>Bacteria</taxon>
        <taxon>Pseudomonadati</taxon>
        <taxon>Pseudomonadota</taxon>
        <taxon>Alphaproteobacteria</taxon>
        <taxon>Sphingomonadales</taxon>
        <taxon>Sphingomonadaceae</taxon>
        <taxon>Sphingomonas</taxon>
    </lineage>
</organism>
<reference evidence="1 2" key="1">
    <citation type="submission" date="2023-02" db="EMBL/GenBank/DDBJ databases">
        <title>Genome sequence of Sphingomonas naphthae.</title>
        <authorList>
            <person name="Kim S."/>
            <person name="Heo J."/>
            <person name="Kwon S.-W."/>
        </authorList>
    </citation>
    <scope>NUCLEOTIDE SEQUENCE [LARGE SCALE GENOMIC DNA]</scope>
    <source>
        <strain evidence="1 2">KACC 18716</strain>
    </source>
</reference>